<dbReference type="Proteomes" id="UP000551499">
    <property type="component" value="Unassembled WGS sequence"/>
</dbReference>
<dbReference type="RefSeq" id="WP_185237946.1">
    <property type="nucleotide sequence ID" value="NZ_JACEGB010000424.1"/>
</dbReference>
<feature type="domain" description="DUF5615" evidence="1">
    <location>
        <begin position="6"/>
        <end position="91"/>
    </location>
</feature>
<evidence type="ECO:0000259" key="1">
    <source>
        <dbReference type="Pfam" id="PF18480"/>
    </source>
</evidence>
<gene>
    <name evidence="2" type="ORF">H0902_21190</name>
</gene>
<organism evidence="2 3">
    <name type="scientific">Microcystis aeruginosa BLCC-F108</name>
    <dbReference type="NCBI Taxonomy" id="2755317"/>
    <lineage>
        <taxon>Bacteria</taxon>
        <taxon>Bacillati</taxon>
        <taxon>Cyanobacteriota</taxon>
        <taxon>Cyanophyceae</taxon>
        <taxon>Oscillatoriophycideae</taxon>
        <taxon>Chroococcales</taxon>
        <taxon>Microcystaceae</taxon>
        <taxon>Microcystis</taxon>
    </lineage>
</organism>
<accession>A0A841UQ49</accession>
<name>A0A841UQ49_MICAE</name>
<dbReference type="EMBL" id="JACEGB010000424">
    <property type="protein sequence ID" value="MBC1193163.1"/>
    <property type="molecule type" value="Genomic_DNA"/>
</dbReference>
<dbReference type="AlphaFoldDB" id="A0A841UQ49"/>
<reference evidence="2 3" key="1">
    <citation type="submission" date="2020-07" db="EMBL/GenBank/DDBJ databases">
        <title>Genomes of two Microcystis aeruginosa (Cyanobacteria) strains from Florida (USA) with disparate toxicogenic potential.</title>
        <authorList>
            <person name="Lefler F.W."/>
            <person name="Barbosa M."/>
            <person name="Berthold D.E."/>
            <person name="Laughinghouse H.D. IV."/>
        </authorList>
    </citation>
    <scope>NUCLEOTIDE SEQUENCE [LARGE SCALE GENOMIC DNA]</scope>
    <source>
        <strain evidence="2 3">BLCCF108</strain>
    </source>
</reference>
<dbReference type="InterPro" id="IPR041049">
    <property type="entry name" value="DUF5615"/>
</dbReference>
<proteinExistence type="predicted"/>
<evidence type="ECO:0000313" key="3">
    <source>
        <dbReference type="Proteomes" id="UP000551499"/>
    </source>
</evidence>
<dbReference type="Pfam" id="PF18480">
    <property type="entry name" value="DUF5615"/>
    <property type="match status" value="1"/>
</dbReference>
<evidence type="ECO:0000313" key="2">
    <source>
        <dbReference type="EMBL" id="MBC1193163.1"/>
    </source>
</evidence>
<sequence>MGNKIKFHLDENVSYNIALGLRQRGLDVTTTPEENLLGVSDEIQLQFALANGRVIFTQDTDFLRINQSSITHAGIAYCPQQSKSIGQIIRGLLLIWEILEPEEMYNHIYFRRS</sequence>
<comment type="caution">
    <text evidence="2">The sequence shown here is derived from an EMBL/GenBank/DDBJ whole genome shotgun (WGS) entry which is preliminary data.</text>
</comment>
<protein>
    <submittedName>
        <fullName evidence="2">DUF5615 family PIN-like protein</fullName>
    </submittedName>
</protein>